<feature type="region of interest" description="Disordered" evidence="1">
    <location>
        <begin position="214"/>
        <end position="264"/>
    </location>
</feature>
<reference evidence="3" key="1">
    <citation type="journal article" date="2020" name="Front. Microbiol.">
        <title>Gene regulatory networks of Penicillium echinulatum 2HH and Penicillium oxalicum 114-2 inferred by a computational biology approach.</title>
        <authorList>
            <person name="Lenz A.R."/>
            <person name="Galan-Vasquez E."/>
            <person name="Balbinot E."/>
            <person name="De Abreu F.P."/>
            <person name="De Oliveira N.S."/>
            <person name="Da Rosa L.O."/>
            <person name="De Avila E Silva S."/>
            <person name="Camassola M."/>
            <person name="Dillon A.J.P."/>
            <person name="Perez-Rueda E."/>
        </authorList>
    </citation>
    <scope>NUCLEOTIDE SEQUENCE</scope>
    <source>
        <strain evidence="3">S1M29</strain>
    </source>
</reference>
<evidence type="ECO:0000256" key="1">
    <source>
        <dbReference type="SAM" id="MobiDB-lite"/>
    </source>
</evidence>
<dbReference type="Proteomes" id="UP000631181">
    <property type="component" value="Unassembled WGS sequence"/>
</dbReference>
<dbReference type="OrthoDB" id="277832at2759"/>
<sequence length="440" mass="48383">MSTITNQHIQGQSQKHQVPKRPKKPQLTHFLCLPLINTHSLPQLEASIAAFIAHHQPARLSQQRCSPTIPQGAVRPLGTIHLTLGVMSLPNKERLQDAVAFLKSLDLSDLLREADRVAREVREKSAKKARTSQSQAHPQAQQPASEALPPASYNSQATPQPLRVSLESLHALPRAKAATVLHASPVDPTGRLYPFCVVLRDKFIEAGFVLNESKNEMPDKPSDSAVAASLSPSSQCKDMPGDDKPTLEEQPESPTEKSKSELTAWHTLADPYTAALARKPKPRPLLLHATLVNTIYVRGRSKPKNRNGKNGQNGSKRLEFDARDILERYRNYFVDQARTIAADDSRTEVTTSVLEISSSAETRLTSSQGVDCVSDTGPLTPKSQPLYPFVWARDIPIDSVCICEMGAKKLEIGGGDDDGWNARLGEKYTVVAEQKIELDL</sequence>
<dbReference type="PANTHER" id="PTHR13360">
    <property type="entry name" value="ACTIVATING SIGNAL COINTEGRATOR 1 COMPLEX SUBUNIT 1"/>
    <property type="match status" value="1"/>
</dbReference>
<feature type="region of interest" description="Disordered" evidence="1">
    <location>
        <begin position="121"/>
        <end position="158"/>
    </location>
</feature>
<dbReference type="InterPro" id="IPR019510">
    <property type="entry name" value="AKAP7-like_phosphoesterase"/>
</dbReference>
<dbReference type="GO" id="GO:0006355">
    <property type="term" value="P:regulation of DNA-templated transcription"/>
    <property type="evidence" value="ECO:0007669"/>
    <property type="project" value="TreeGrafter"/>
</dbReference>
<feature type="compositionally biased region" description="Polar residues" evidence="1">
    <location>
        <begin position="1"/>
        <end position="16"/>
    </location>
</feature>
<evidence type="ECO:0000313" key="3">
    <source>
        <dbReference type="EMBL" id="KAF7713836.1"/>
    </source>
</evidence>
<comment type="caution">
    <text evidence="3">The sequence shown here is derived from an EMBL/GenBank/DDBJ whole genome shotgun (WGS) entry which is preliminary data.</text>
</comment>
<dbReference type="AlphaFoldDB" id="A0A8J8VXW8"/>
<evidence type="ECO:0000313" key="4">
    <source>
        <dbReference type="Proteomes" id="UP000631181"/>
    </source>
</evidence>
<name>A0A8J8VXW8_9EURO</name>
<dbReference type="Gene3D" id="3.90.1140.10">
    <property type="entry name" value="Cyclic phosphodiesterase"/>
    <property type="match status" value="1"/>
</dbReference>
<dbReference type="EMBL" id="WIWV01000104">
    <property type="protein sequence ID" value="KAF7713836.1"/>
    <property type="molecule type" value="Genomic_DNA"/>
</dbReference>
<dbReference type="PANTHER" id="PTHR13360:SF1">
    <property type="entry name" value="ACTIVATING SIGNAL COINTEGRATOR 1 COMPLEX SUBUNIT 1"/>
    <property type="match status" value="1"/>
</dbReference>
<dbReference type="InterPro" id="IPR009210">
    <property type="entry name" value="ASCC1"/>
</dbReference>
<dbReference type="GO" id="GO:0005634">
    <property type="term" value="C:nucleus"/>
    <property type="evidence" value="ECO:0007669"/>
    <property type="project" value="TreeGrafter"/>
</dbReference>
<feature type="domain" description="A-kinase anchor protein 7-like phosphoesterase" evidence="2">
    <location>
        <begin position="28"/>
        <end position="332"/>
    </location>
</feature>
<keyword evidence="4" id="KW-1185">Reference proteome</keyword>
<feature type="region of interest" description="Disordered" evidence="1">
    <location>
        <begin position="1"/>
        <end position="23"/>
    </location>
</feature>
<organism evidence="3 4">
    <name type="scientific">Penicillium ucsense</name>
    <dbReference type="NCBI Taxonomy" id="2839758"/>
    <lineage>
        <taxon>Eukaryota</taxon>
        <taxon>Fungi</taxon>
        <taxon>Dikarya</taxon>
        <taxon>Ascomycota</taxon>
        <taxon>Pezizomycotina</taxon>
        <taxon>Eurotiomycetes</taxon>
        <taxon>Eurotiomycetidae</taxon>
        <taxon>Eurotiales</taxon>
        <taxon>Aspergillaceae</taxon>
        <taxon>Penicillium</taxon>
    </lineage>
</organism>
<gene>
    <name evidence="3" type="ORF">PECM_000513</name>
</gene>
<protein>
    <recommendedName>
        <fullName evidence="2">A-kinase anchor protein 7-like phosphoesterase domain-containing protein</fullName>
    </recommendedName>
</protein>
<dbReference type="GO" id="GO:0006307">
    <property type="term" value="P:DNA alkylation repair"/>
    <property type="evidence" value="ECO:0007669"/>
    <property type="project" value="InterPro"/>
</dbReference>
<feature type="compositionally biased region" description="Low complexity" evidence="1">
    <location>
        <begin position="132"/>
        <end position="145"/>
    </location>
</feature>
<accession>A0A8J8VXW8</accession>
<dbReference type="Pfam" id="PF10469">
    <property type="entry name" value="AKAP7_NLS"/>
    <property type="match status" value="1"/>
</dbReference>
<proteinExistence type="predicted"/>
<evidence type="ECO:0000259" key="2">
    <source>
        <dbReference type="Pfam" id="PF10469"/>
    </source>
</evidence>